<dbReference type="EMBL" id="RAPN01000001">
    <property type="protein sequence ID" value="RKD92806.1"/>
    <property type="molecule type" value="Genomic_DNA"/>
</dbReference>
<evidence type="ECO:0000259" key="4">
    <source>
        <dbReference type="Pfam" id="PF17162"/>
    </source>
</evidence>
<evidence type="ECO:0000259" key="2">
    <source>
        <dbReference type="Pfam" id="PF16313"/>
    </source>
</evidence>
<evidence type="ECO:0000313" key="6">
    <source>
        <dbReference type="Proteomes" id="UP000283387"/>
    </source>
</evidence>
<dbReference type="Proteomes" id="UP000283387">
    <property type="component" value="Unassembled WGS sequence"/>
</dbReference>
<feature type="region of interest" description="Disordered" evidence="1">
    <location>
        <begin position="25"/>
        <end position="50"/>
    </location>
</feature>
<proteinExistence type="predicted"/>
<dbReference type="GO" id="GO:0008237">
    <property type="term" value="F:metallopeptidase activity"/>
    <property type="evidence" value="ECO:0007669"/>
    <property type="project" value="InterPro"/>
</dbReference>
<dbReference type="InterPro" id="IPR033413">
    <property type="entry name" value="DUF5117"/>
</dbReference>
<dbReference type="PANTHER" id="PTHR38478:SF1">
    <property type="entry name" value="ZINC DEPENDENT METALLOPROTEASE DOMAIN LIPOPROTEIN"/>
    <property type="match status" value="1"/>
</dbReference>
<dbReference type="InterPro" id="IPR034032">
    <property type="entry name" value="Zn_MMP-like_bac"/>
</dbReference>
<dbReference type="OrthoDB" id="9776599at2"/>
<name>A0A419WBM8_9BACT</name>
<evidence type="ECO:0000256" key="1">
    <source>
        <dbReference type="SAM" id="MobiDB-lite"/>
    </source>
</evidence>
<sequence length="850" mass="96867">MTTGKLVLLFTIGASLMLGLHPKQTLGNTTLPKKQEQEEKPTEEKKKPDENAIKAFSEVITADMKSQKGFINVYEKEGKYFFEIPNSSFNKEILVVNRIAKASADMRRGFLGLAGDNIGEAVYQFEKGSLNKVFLKRISYTEYENDSTKPMYASVVSNNVQAIAEAFNIKAFSPDSSGVVIEVTDFLNSDSDVLYFKNEKIKEDEGMGAQEDSKSYVKFIHAYENNLEIRAFKTYKAGKNKTSNNYSLELNSSMVLLPEVPMQPRIVDERVGYFRLKQRNFNANPQGVENIQLAKRWRLEPKPEDREKYLRGELVEPQKPIVFYIDPATPAKWVPYLIQGVNDWQKAFEKAGFKNAIYAREAPTVEEDSTWSLDNAAYSAIVYRPSEIENAMGPSIADPRTGEIMESHIFWYHNVMKLLRDWYFIQTAAVDTGARKAVFDDELMGELIRFVSSHEVGHTLGLMHNFGSSSTVPVEKLRDKAWVEANGHTPSIMDYARFNYVAQPEDNISRSGLFPRIGDYDNWAIYWGYRWYPQFDDEYEEQTYLAKVVTDSLATNHRLWYGAQGEEFDPRDQNEDLGDNAMLASEYGIKNLQRIADNLLEWTTEDAQDYSNTQEIFEALIAQFNRYMGHVAKNIGGIEHTFVVAGMPEPAFAPTPYDKQKQATAFLNEQLFQTPVWLNHTELFEKVPMTFGEQLAKIQKGIIEQLLDAKKLSNLMSSEVDYANQKCYSVFEFMSDLDKGIFTELYQHKNASFFRQQLQKLFVEQLILKITDSGKPKDDKNKPMVAGPQSAKTLYDSKGILLDQLKTIQALVKTNQKLSSLDQASKVHLADLDHRIGLALELNTKSTTSN</sequence>
<dbReference type="CDD" id="cd04276">
    <property type="entry name" value="ZnMc_MMP_like_2"/>
    <property type="match status" value="1"/>
</dbReference>
<evidence type="ECO:0000313" key="5">
    <source>
        <dbReference type="EMBL" id="RKD92806.1"/>
    </source>
</evidence>
<dbReference type="AlphaFoldDB" id="A0A419WBM8"/>
<feature type="domain" description="DUF5117" evidence="3">
    <location>
        <begin position="115"/>
        <end position="302"/>
    </location>
</feature>
<accession>A0A419WBM8</accession>
<feature type="domain" description="EcxA zinc-binding" evidence="2">
    <location>
        <begin position="437"/>
        <end position="747"/>
    </location>
</feature>
<dbReference type="InterPro" id="IPR033428">
    <property type="entry name" value="DUF5118"/>
</dbReference>
<reference evidence="5 6" key="1">
    <citation type="submission" date="2018-09" db="EMBL/GenBank/DDBJ databases">
        <title>Genomic Encyclopedia of Archaeal and Bacterial Type Strains, Phase II (KMG-II): from individual species to whole genera.</title>
        <authorList>
            <person name="Goeker M."/>
        </authorList>
    </citation>
    <scope>NUCLEOTIDE SEQUENCE [LARGE SCALE GENOMIC DNA]</scope>
    <source>
        <strain evidence="5 6">DSM 27148</strain>
    </source>
</reference>
<dbReference type="InterPro" id="IPR024079">
    <property type="entry name" value="MetalloPept_cat_dom_sf"/>
</dbReference>
<feature type="compositionally biased region" description="Basic and acidic residues" evidence="1">
    <location>
        <begin position="33"/>
        <end position="50"/>
    </location>
</feature>
<dbReference type="PANTHER" id="PTHR38478">
    <property type="entry name" value="PEPTIDASE M1A AND M12B"/>
    <property type="match status" value="1"/>
</dbReference>
<dbReference type="Pfam" id="PF17162">
    <property type="entry name" value="DUF5118"/>
    <property type="match status" value="1"/>
</dbReference>
<feature type="domain" description="DUF5118" evidence="4">
    <location>
        <begin position="54"/>
        <end position="101"/>
    </location>
</feature>
<dbReference type="InterPro" id="IPR032534">
    <property type="entry name" value="EcxA_zinc-bd"/>
</dbReference>
<protein>
    <submittedName>
        <fullName evidence="5">Uncharacterized protein DUF5118</fullName>
    </submittedName>
</protein>
<dbReference type="SUPFAM" id="SSF55486">
    <property type="entry name" value="Metalloproteases ('zincins'), catalytic domain"/>
    <property type="match status" value="1"/>
</dbReference>
<dbReference type="Pfam" id="PF16313">
    <property type="entry name" value="DUF4953"/>
    <property type="match status" value="1"/>
</dbReference>
<organism evidence="5 6">
    <name type="scientific">Mangrovibacterium diazotrophicum</name>
    <dbReference type="NCBI Taxonomy" id="1261403"/>
    <lineage>
        <taxon>Bacteria</taxon>
        <taxon>Pseudomonadati</taxon>
        <taxon>Bacteroidota</taxon>
        <taxon>Bacteroidia</taxon>
        <taxon>Marinilabiliales</taxon>
        <taxon>Prolixibacteraceae</taxon>
        <taxon>Mangrovibacterium</taxon>
    </lineage>
</organism>
<dbReference type="Pfam" id="PF17148">
    <property type="entry name" value="DUF5117"/>
    <property type="match status" value="1"/>
</dbReference>
<comment type="caution">
    <text evidence="5">The sequence shown here is derived from an EMBL/GenBank/DDBJ whole genome shotgun (WGS) entry which is preliminary data.</text>
</comment>
<keyword evidence="6" id="KW-1185">Reference proteome</keyword>
<dbReference type="Gene3D" id="3.40.390.10">
    <property type="entry name" value="Collagenase (Catalytic Domain)"/>
    <property type="match status" value="1"/>
</dbReference>
<dbReference type="RefSeq" id="WP_120273981.1">
    <property type="nucleotide sequence ID" value="NZ_RAPN01000001.1"/>
</dbReference>
<gene>
    <name evidence="5" type="ORF">BC643_3183</name>
</gene>
<evidence type="ECO:0000259" key="3">
    <source>
        <dbReference type="Pfam" id="PF17148"/>
    </source>
</evidence>